<sequence length="258" mass="27580">MPRIVPRFLFTVLLMLPLAGMAQVNSLPSQPHLLVKGQASQEVVPDQFGISIVLRSIDKAPSVAREKAQANAAQVLAAFKAQHALSESVQASALSIGPEYRYENNAQVFVGTKVERSLSAKFGSLEDVRHLLASLKTSEELQVSGITTGFKDEAKVRAGLKRQAAEQTRETARRLAESYGVRLGGLYTISEVAPSFAYGVQAGTWPLERGSGGLPSPPVPPTDLAVNARAADGFFSESLEAGSLTLSENVYAIFLIAQ</sequence>
<dbReference type="PANTHER" id="PTHR34387">
    <property type="entry name" value="SLR1258 PROTEIN"/>
    <property type="match status" value="1"/>
</dbReference>
<keyword evidence="3" id="KW-1185">Reference proteome</keyword>
<dbReference type="Gene3D" id="3.30.70.2970">
    <property type="entry name" value="Protein of unknown function (DUF541), domain 2"/>
    <property type="match status" value="1"/>
</dbReference>
<accession>A0ABU5V3K6</accession>
<name>A0ABU5V3K6_9GAMM</name>
<dbReference type="Pfam" id="PF04402">
    <property type="entry name" value="SIMPL"/>
    <property type="match status" value="1"/>
</dbReference>
<dbReference type="InterPro" id="IPR052022">
    <property type="entry name" value="26kDa_periplasmic_antigen"/>
</dbReference>
<feature type="chain" id="PRO_5047062446" evidence="1">
    <location>
        <begin position="23"/>
        <end position="258"/>
    </location>
</feature>
<gene>
    <name evidence="2" type="ORF">VA603_08395</name>
</gene>
<dbReference type="EMBL" id="JAYFUH010000087">
    <property type="protein sequence ID" value="MEA5667547.1"/>
    <property type="molecule type" value="Genomic_DNA"/>
</dbReference>
<protein>
    <submittedName>
        <fullName evidence="2">SIMPL domain-containing protein</fullName>
    </submittedName>
</protein>
<reference evidence="2 3" key="1">
    <citation type="submission" date="2023-12" db="EMBL/GenBank/DDBJ databases">
        <title>Stenotrophomonas guangdongensis sp. nov., isolated from wilted pepper plants (Capsicum annuum).</title>
        <authorList>
            <person name="Qiu M."/>
            <person name="Li Y."/>
            <person name="Liu Q."/>
            <person name="Zhang X."/>
            <person name="Huang Y."/>
            <person name="Guo R."/>
            <person name="Hu M."/>
            <person name="Zhou J."/>
            <person name="Zhou X."/>
        </authorList>
    </citation>
    <scope>NUCLEOTIDE SEQUENCE [LARGE SCALE GENOMIC DNA]</scope>
    <source>
        <strain evidence="2 3">MH1</strain>
    </source>
</reference>
<comment type="caution">
    <text evidence="2">The sequence shown here is derived from an EMBL/GenBank/DDBJ whole genome shotgun (WGS) entry which is preliminary data.</text>
</comment>
<proteinExistence type="predicted"/>
<keyword evidence="1" id="KW-0732">Signal</keyword>
<dbReference type="PANTHER" id="PTHR34387:SF1">
    <property type="entry name" value="PERIPLASMIC IMMUNOGENIC PROTEIN"/>
    <property type="match status" value="1"/>
</dbReference>
<evidence type="ECO:0000313" key="3">
    <source>
        <dbReference type="Proteomes" id="UP001301653"/>
    </source>
</evidence>
<dbReference type="Gene3D" id="3.30.110.170">
    <property type="entry name" value="Protein of unknown function (DUF541), domain 1"/>
    <property type="match status" value="1"/>
</dbReference>
<dbReference type="InterPro" id="IPR007497">
    <property type="entry name" value="SIMPL/DUF541"/>
</dbReference>
<evidence type="ECO:0000256" key="1">
    <source>
        <dbReference type="SAM" id="SignalP"/>
    </source>
</evidence>
<dbReference type="Proteomes" id="UP001301653">
    <property type="component" value="Unassembled WGS sequence"/>
</dbReference>
<feature type="signal peptide" evidence="1">
    <location>
        <begin position="1"/>
        <end position="22"/>
    </location>
</feature>
<evidence type="ECO:0000313" key="2">
    <source>
        <dbReference type="EMBL" id="MEA5667547.1"/>
    </source>
</evidence>
<organism evidence="2 3">
    <name type="scientific">Stenotrophomonas capsici</name>
    <dbReference type="NCBI Taxonomy" id="3110230"/>
    <lineage>
        <taxon>Bacteria</taxon>
        <taxon>Pseudomonadati</taxon>
        <taxon>Pseudomonadota</taxon>
        <taxon>Gammaproteobacteria</taxon>
        <taxon>Lysobacterales</taxon>
        <taxon>Lysobacteraceae</taxon>
        <taxon>Stenotrophomonas</taxon>
    </lineage>
</organism>